<evidence type="ECO:0000313" key="1">
    <source>
        <dbReference type="EMBL" id="KJY51323.1"/>
    </source>
</evidence>
<dbReference type="NCBIfam" id="TIGR01549">
    <property type="entry name" value="HAD-SF-IA-v1"/>
    <property type="match status" value="1"/>
</dbReference>
<keyword evidence="2" id="KW-1185">Reference proteome</keyword>
<dbReference type="SUPFAM" id="SSF56784">
    <property type="entry name" value="HAD-like"/>
    <property type="match status" value="1"/>
</dbReference>
<dbReference type="InterPro" id="IPR023214">
    <property type="entry name" value="HAD_sf"/>
</dbReference>
<dbReference type="PANTHER" id="PTHR43434">
    <property type="entry name" value="PHOSPHOGLYCOLATE PHOSPHATASE"/>
    <property type="match status" value="1"/>
</dbReference>
<dbReference type="PANTHER" id="PTHR43434:SF26">
    <property type="entry name" value="PYROPHOSPHATASE PPAX"/>
    <property type="match status" value="1"/>
</dbReference>
<accession>A0A0F4KZ94</accession>
<gene>
    <name evidence="1" type="ORF">JG29_03720</name>
</gene>
<dbReference type="HOGENOM" id="CLU_045011_19_3_9"/>
<dbReference type="SFLD" id="SFLDG01129">
    <property type="entry name" value="C1.5:_HAD__Beta-PGM__Phosphata"/>
    <property type="match status" value="1"/>
</dbReference>
<dbReference type="NCBIfam" id="TIGR01509">
    <property type="entry name" value="HAD-SF-IA-v3"/>
    <property type="match status" value="1"/>
</dbReference>
<organism evidence="1 2">
    <name type="scientific">Bombilactobacillus mellis</name>
    <dbReference type="NCBI Taxonomy" id="1218508"/>
    <lineage>
        <taxon>Bacteria</taxon>
        <taxon>Bacillati</taxon>
        <taxon>Bacillota</taxon>
        <taxon>Bacilli</taxon>
        <taxon>Lactobacillales</taxon>
        <taxon>Lactobacillaceae</taxon>
        <taxon>Bombilactobacillus</taxon>
    </lineage>
</organism>
<dbReference type="InterPro" id="IPR050155">
    <property type="entry name" value="HAD-like_hydrolase_sf"/>
</dbReference>
<dbReference type="InterPro" id="IPR041492">
    <property type="entry name" value="HAD_2"/>
</dbReference>
<dbReference type="EMBL" id="JXBZ01000002">
    <property type="protein sequence ID" value="KJY51323.1"/>
    <property type="molecule type" value="Genomic_DNA"/>
</dbReference>
<dbReference type="SFLD" id="SFLDG01135">
    <property type="entry name" value="C1.5.6:_HAD__Beta-PGM__Phospha"/>
    <property type="match status" value="1"/>
</dbReference>
<dbReference type="GO" id="GO:0006281">
    <property type="term" value="P:DNA repair"/>
    <property type="evidence" value="ECO:0007669"/>
    <property type="project" value="TreeGrafter"/>
</dbReference>
<dbReference type="Gene3D" id="3.40.50.1000">
    <property type="entry name" value="HAD superfamily/HAD-like"/>
    <property type="match status" value="1"/>
</dbReference>
<dbReference type="PRINTS" id="PR00413">
    <property type="entry name" value="HADHALOGNASE"/>
</dbReference>
<name>A0A0F4KZ94_9LACO</name>
<dbReference type="Pfam" id="PF13419">
    <property type="entry name" value="HAD_2"/>
    <property type="match status" value="1"/>
</dbReference>
<evidence type="ECO:0000313" key="2">
    <source>
        <dbReference type="Proteomes" id="UP000033695"/>
    </source>
</evidence>
<dbReference type="InterPro" id="IPR036412">
    <property type="entry name" value="HAD-like_sf"/>
</dbReference>
<dbReference type="STRING" id="1218508.JG29_03720"/>
<reference evidence="1 2" key="1">
    <citation type="submission" date="2014-12" db="EMBL/GenBank/DDBJ databases">
        <title>Comparative genomics of the lactic acid bacteria isolated from the honey bee gut.</title>
        <authorList>
            <person name="Ellegaard K.M."/>
            <person name="Tamarit D."/>
            <person name="Javelind E."/>
            <person name="Olofsson T."/>
            <person name="Andersson S.G."/>
            <person name="Vasquez A."/>
        </authorList>
    </citation>
    <scope>NUCLEOTIDE SEQUENCE [LARGE SCALE GENOMIC DNA]</scope>
    <source>
        <strain evidence="1 2">Hon2</strain>
    </source>
</reference>
<dbReference type="GO" id="GO:0008967">
    <property type="term" value="F:phosphoglycolate phosphatase activity"/>
    <property type="evidence" value="ECO:0007669"/>
    <property type="project" value="TreeGrafter"/>
</dbReference>
<dbReference type="SFLD" id="SFLDS00003">
    <property type="entry name" value="Haloacid_Dehalogenase"/>
    <property type="match status" value="1"/>
</dbReference>
<dbReference type="OrthoDB" id="9792518at2"/>
<dbReference type="RefSeq" id="WP_045922261.1">
    <property type="nucleotide sequence ID" value="NZ_JBHTHW010000004.1"/>
</dbReference>
<dbReference type="Gene3D" id="1.10.150.240">
    <property type="entry name" value="Putative phosphatase, domain 2"/>
    <property type="match status" value="1"/>
</dbReference>
<dbReference type="PATRIC" id="fig|1218508.4.peg.380"/>
<dbReference type="InterPro" id="IPR023198">
    <property type="entry name" value="PGP-like_dom2"/>
</dbReference>
<dbReference type="GO" id="GO:0005829">
    <property type="term" value="C:cytosol"/>
    <property type="evidence" value="ECO:0007669"/>
    <property type="project" value="TreeGrafter"/>
</dbReference>
<dbReference type="InterPro" id="IPR006439">
    <property type="entry name" value="HAD-SF_hydro_IA"/>
</dbReference>
<dbReference type="Proteomes" id="UP000033695">
    <property type="component" value="Unassembled WGS sequence"/>
</dbReference>
<sequence length="215" mass="23842">MIKAVLFDIDGTLLDTEKQVIAGLQETLREQKGFQVAAEDLFYTLGIPGKQVVADFADSDSESDQLLQSWESKMKTNFKDVQIFPGIIDLLEGLREKGLLLAIVTSKNKSEFVDEVTPFGLNSYFQAVITASDTLKHKPNPEPVLKGLDELQVLAEQAIYVGDAVYDLRSGKAAGTKFALATWGAKFHSEFEQADYQLQHPQDLLQIITKENSSN</sequence>
<proteinExistence type="predicted"/>
<dbReference type="AlphaFoldDB" id="A0A0F4KZ94"/>
<comment type="caution">
    <text evidence="1">The sequence shown here is derived from an EMBL/GenBank/DDBJ whole genome shotgun (WGS) entry which is preliminary data.</text>
</comment>
<protein>
    <submittedName>
        <fullName evidence="1">Pyrophosphatase ppaX</fullName>
    </submittedName>
</protein>